<evidence type="ECO:0000256" key="5">
    <source>
        <dbReference type="RuleBase" id="RU004404"/>
    </source>
</evidence>
<gene>
    <name evidence="9" type="ORF">Kalk_08465</name>
</gene>
<organism evidence="9 10">
    <name type="scientific">Ketobacter alkanivorans</name>
    <dbReference type="NCBI Taxonomy" id="1917421"/>
    <lineage>
        <taxon>Bacteria</taxon>
        <taxon>Pseudomonadati</taxon>
        <taxon>Pseudomonadota</taxon>
        <taxon>Gammaproteobacteria</taxon>
        <taxon>Pseudomonadales</taxon>
        <taxon>Ketobacteraceae</taxon>
        <taxon>Ketobacter</taxon>
    </lineage>
</organism>
<dbReference type="NCBIfam" id="TIGR00225">
    <property type="entry name" value="prc"/>
    <property type="match status" value="1"/>
</dbReference>
<feature type="domain" description="PDZ" evidence="8">
    <location>
        <begin position="111"/>
        <end position="179"/>
    </location>
</feature>
<evidence type="ECO:0000256" key="3">
    <source>
        <dbReference type="ARBA" id="ARBA00022801"/>
    </source>
</evidence>
<dbReference type="EMBL" id="CP022684">
    <property type="protein sequence ID" value="AUM12450.1"/>
    <property type="molecule type" value="Genomic_DNA"/>
</dbReference>
<dbReference type="InterPro" id="IPR036034">
    <property type="entry name" value="PDZ_sf"/>
</dbReference>
<dbReference type="Proteomes" id="UP000235116">
    <property type="component" value="Chromosome"/>
</dbReference>
<dbReference type="Gene3D" id="3.30.750.44">
    <property type="match status" value="1"/>
</dbReference>
<feature type="chain" id="PRO_5014830510" evidence="7">
    <location>
        <begin position="31"/>
        <end position="464"/>
    </location>
</feature>
<dbReference type="InterPro" id="IPR005151">
    <property type="entry name" value="Tail-specific_protease"/>
</dbReference>
<reference evidence="10" key="1">
    <citation type="submission" date="2017-08" db="EMBL/GenBank/DDBJ databases">
        <title>Direct submision.</title>
        <authorList>
            <person name="Kim S.-J."/>
            <person name="Rhee S.-K."/>
        </authorList>
    </citation>
    <scope>NUCLEOTIDE SEQUENCE [LARGE SCALE GENOMIC DNA]</scope>
    <source>
        <strain evidence="10">GI5</strain>
    </source>
</reference>
<accession>A0A2K9LJM9</accession>
<evidence type="ECO:0000259" key="8">
    <source>
        <dbReference type="PROSITE" id="PS50106"/>
    </source>
</evidence>
<dbReference type="SMART" id="SM00228">
    <property type="entry name" value="PDZ"/>
    <property type="match status" value="1"/>
</dbReference>
<dbReference type="Pfam" id="PF22694">
    <property type="entry name" value="CtpB_N-like"/>
    <property type="match status" value="1"/>
</dbReference>
<evidence type="ECO:0000256" key="7">
    <source>
        <dbReference type="SAM" id="SignalP"/>
    </source>
</evidence>
<evidence type="ECO:0000313" key="10">
    <source>
        <dbReference type="Proteomes" id="UP000235116"/>
    </source>
</evidence>
<evidence type="ECO:0000256" key="6">
    <source>
        <dbReference type="SAM" id="MobiDB-lite"/>
    </source>
</evidence>
<dbReference type="GO" id="GO:0030288">
    <property type="term" value="C:outer membrane-bounded periplasmic space"/>
    <property type="evidence" value="ECO:0007669"/>
    <property type="project" value="TreeGrafter"/>
</dbReference>
<dbReference type="Gene3D" id="3.90.226.10">
    <property type="entry name" value="2-enoyl-CoA Hydratase, Chain A, domain 1"/>
    <property type="match status" value="1"/>
</dbReference>
<dbReference type="GO" id="GO:0004175">
    <property type="term" value="F:endopeptidase activity"/>
    <property type="evidence" value="ECO:0007669"/>
    <property type="project" value="TreeGrafter"/>
</dbReference>
<dbReference type="Pfam" id="PF03572">
    <property type="entry name" value="Peptidase_S41"/>
    <property type="match status" value="1"/>
</dbReference>
<name>A0A2K9LJM9_9GAMM</name>
<dbReference type="KEGG" id="kak:Kalk_08465"/>
<dbReference type="CDD" id="cd06782">
    <property type="entry name" value="cpPDZ_CPP-like"/>
    <property type="match status" value="1"/>
</dbReference>
<dbReference type="GO" id="GO:0007165">
    <property type="term" value="P:signal transduction"/>
    <property type="evidence" value="ECO:0007669"/>
    <property type="project" value="TreeGrafter"/>
</dbReference>
<comment type="similarity">
    <text evidence="1 5">Belongs to the peptidase S41A family.</text>
</comment>
<proteinExistence type="inferred from homology"/>
<dbReference type="GO" id="GO:0008236">
    <property type="term" value="F:serine-type peptidase activity"/>
    <property type="evidence" value="ECO:0007669"/>
    <property type="project" value="UniProtKB-KW"/>
</dbReference>
<feature type="region of interest" description="Disordered" evidence="6">
    <location>
        <begin position="396"/>
        <end position="427"/>
    </location>
</feature>
<dbReference type="OrthoDB" id="9812068at2"/>
<dbReference type="Pfam" id="PF13180">
    <property type="entry name" value="PDZ_2"/>
    <property type="match status" value="1"/>
</dbReference>
<keyword evidence="2 5" id="KW-0645">Protease</keyword>
<dbReference type="FunFam" id="2.30.42.10:FF:000063">
    <property type="entry name" value="Peptidase, S41 family"/>
    <property type="match status" value="1"/>
</dbReference>
<dbReference type="PROSITE" id="PS50106">
    <property type="entry name" value="PDZ"/>
    <property type="match status" value="1"/>
</dbReference>
<evidence type="ECO:0000256" key="1">
    <source>
        <dbReference type="ARBA" id="ARBA00009179"/>
    </source>
</evidence>
<dbReference type="SMART" id="SM00245">
    <property type="entry name" value="TSPc"/>
    <property type="match status" value="1"/>
</dbReference>
<keyword evidence="7" id="KW-0732">Signal</keyword>
<dbReference type="RefSeq" id="WP_101893817.1">
    <property type="nucleotide sequence ID" value="NZ_CP022684.1"/>
</dbReference>
<evidence type="ECO:0000313" key="9">
    <source>
        <dbReference type="EMBL" id="AUM12450.1"/>
    </source>
</evidence>
<dbReference type="CDD" id="cd07560">
    <property type="entry name" value="Peptidase_S41_CPP"/>
    <property type="match status" value="1"/>
</dbReference>
<keyword evidence="10" id="KW-1185">Reference proteome</keyword>
<dbReference type="InterPro" id="IPR029045">
    <property type="entry name" value="ClpP/crotonase-like_dom_sf"/>
</dbReference>
<keyword evidence="4 5" id="KW-0720">Serine protease</keyword>
<keyword evidence="3 5" id="KW-0378">Hydrolase</keyword>
<dbReference type="FunFam" id="3.90.226.10:FF:000029">
    <property type="entry name" value="Peptidase, S41 family"/>
    <property type="match status" value="1"/>
</dbReference>
<feature type="compositionally biased region" description="Low complexity" evidence="6">
    <location>
        <begin position="41"/>
        <end position="50"/>
    </location>
</feature>
<dbReference type="PANTHER" id="PTHR32060">
    <property type="entry name" value="TAIL-SPECIFIC PROTEASE"/>
    <property type="match status" value="1"/>
</dbReference>
<feature type="signal peptide" evidence="7">
    <location>
        <begin position="1"/>
        <end position="30"/>
    </location>
</feature>
<sequence length="464" mass="50214">MGFRPSSHWRPLWQRSLLISLLALSPFAYSQEPASKEEAAQSEADSSAVEPQPKNQGLLPINELRTFADVFDRIKQAYVEEVDDKTLLENAIQGMLTELDPHSAYLKPEAYQDLQINTTGEFGGLGIEVGMEDGFVKVITPIDDTPAKKAGVEAGDLIIKLDSTPVKGLTLGDAVKLMRGKPGSDIILTIIRAGVDKPLEITVTRAVITVQSVKGRLLDPGYGYVRLSQFQINTGGDMIKLLAKLKKENKSELKGLVLDLRNNPGGVLQAAVDVTDAFIDDGLVVYTKGRLPDSDMKFRASPGDLLNGVPIVVLVNGGSASASEIVAGALQDHSRAVIMGTTSFGKGSVQTVLPLHNNRALKLTTARYYTPSGRSIQAQGIEPDIKVENAHLTKVEEMSRVKERDLSGHLENPEGEGEKDAKAPKKQDLVDTDYQLYEALNLLKALNVLKRPAATASESTIPKT</sequence>
<dbReference type="InterPro" id="IPR055210">
    <property type="entry name" value="CtpA/B_N"/>
</dbReference>
<evidence type="ECO:0000256" key="2">
    <source>
        <dbReference type="ARBA" id="ARBA00022670"/>
    </source>
</evidence>
<dbReference type="InterPro" id="IPR001478">
    <property type="entry name" value="PDZ"/>
</dbReference>
<dbReference type="AlphaFoldDB" id="A0A2K9LJM9"/>
<dbReference type="SUPFAM" id="SSF50156">
    <property type="entry name" value="PDZ domain-like"/>
    <property type="match status" value="1"/>
</dbReference>
<dbReference type="SUPFAM" id="SSF52096">
    <property type="entry name" value="ClpP/crotonase"/>
    <property type="match status" value="1"/>
</dbReference>
<dbReference type="PANTHER" id="PTHR32060:SF30">
    <property type="entry name" value="CARBOXY-TERMINAL PROCESSING PROTEASE CTPA"/>
    <property type="match status" value="1"/>
</dbReference>
<dbReference type="GO" id="GO:0006508">
    <property type="term" value="P:proteolysis"/>
    <property type="evidence" value="ECO:0007669"/>
    <property type="project" value="UniProtKB-KW"/>
</dbReference>
<feature type="region of interest" description="Disordered" evidence="6">
    <location>
        <begin position="34"/>
        <end position="56"/>
    </location>
</feature>
<evidence type="ECO:0000256" key="4">
    <source>
        <dbReference type="ARBA" id="ARBA00022825"/>
    </source>
</evidence>
<dbReference type="Gene3D" id="2.30.42.10">
    <property type="match status" value="1"/>
</dbReference>
<dbReference type="InterPro" id="IPR004447">
    <property type="entry name" value="Peptidase_S41A"/>
</dbReference>
<protein>
    <submittedName>
        <fullName evidence="9">Peptidase S41</fullName>
    </submittedName>
</protein>